<dbReference type="GO" id="GO:0016747">
    <property type="term" value="F:acyltransferase activity, transferring groups other than amino-acyl groups"/>
    <property type="evidence" value="ECO:0007669"/>
    <property type="project" value="InterPro"/>
</dbReference>
<feature type="domain" description="N-acetyltransferase" evidence="1">
    <location>
        <begin position="52"/>
        <end position="197"/>
    </location>
</feature>
<dbReference type="Proteomes" id="UP000574390">
    <property type="component" value="Unassembled WGS sequence"/>
</dbReference>
<evidence type="ECO:0000259" key="1">
    <source>
        <dbReference type="PROSITE" id="PS51186"/>
    </source>
</evidence>
<protein>
    <recommendedName>
        <fullName evidence="1">N-acetyltransferase domain-containing protein</fullName>
    </recommendedName>
</protein>
<dbReference type="PROSITE" id="PS51186">
    <property type="entry name" value="GNAT"/>
    <property type="match status" value="1"/>
</dbReference>
<evidence type="ECO:0000313" key="2">
    <source>
        <dbReference type="EMBL" id="KAF4743235.1"/>
    </source>
</evidence>
<gene>
    <name evidence="2" type="ORF">FOZ62_027324</name>
</gene>
<organism evidence="2 3">
    <name type="scientific">Perkinsus olseni</name>
    <name type="common">Perkinsus atlanticus</name>
    <dbReference type="NCBI Taxonomy" id="32597"/>
    <lineage>
        <taxon>Eukaryota</taxon>
        <taxon>Sar</taxon>
        <taxon>Alveolata</taxon>
        <taxon>Perkinsozoa</taxon>
        <taxon>Perkinsea</taxon>
        <taxon>Perkinsida</taxon>
        <taxon>Perkinsidae</taxon>
        <taxon>Perkinsus</taxon>
    </lineage>
</organism>
<accession>A0A7J6TDP8</accession>
<dbReference type="SUPFAM" id="SSF55729">
    <property type="entry name" value="Acyl-CoA N-acyltransferases (Nat)"/>
    <property type="match status" value="1"/>
</dbReference>
<evidence type="ECO:0000313" key="3">
    <source>
        <dbReference type="Proteomes" id="UP000574390"/>
    </source>
</evidence>
<dbReference type="EMBL" id="JABANM010008064">
    <property type="protein sequence ID" value="KAF4743235.1"/>
    <property type="molecule type" value="Genomic_DNA"/>
</dbReference>
<dbReference type="Gene3D" id="3.40.630.30">
    <property type="match status" value="1"/>
</dbReference>
<name>A0A7J6TDP8_PEROL</name>
<dbReference type="InterPro" id="IPR000182">
    <property type="entry name" value="GNAT_dom"/>
</dbReference>
<dbReference type="AlphaFoldDB" id="A0A7J6TDP8"/>
<proteinExistence type="predicted"/>
<dbReference type="InterPro" id="IPR016181">
    <property type="entry name" value="Acyl_CoA_acyltransferase"/>
</dbReference>
<sequence length="201" mass="22799">MFLHAFDIVMIIGHIPFVYMTSGSVLPQAGQRNHSGGSALEEKLNDGIASKLEYRHWKPGDMMFEEEMQELPDVRTFVAVDPSADHGVAVVAYVESRAKRICPSYIRAQLPGMTTNDTVVYISSVFVDPDLHNRRIGSTMLPKALKDIRVNWPTVIAAYLDVDPRNAVAARLYYRHNFTYVTVHRLGHVLLYKYPLHDINE</sequence>
<comment type="caution">
    <text evidence="2">The sequence shown here is derived from an EMBL/GenBank/DDBJ whole genome shotgun (WGS) entry which is preliminary data.</text>
</comment>
<reference evidence="2 3" key="1">
    <citation type="submission" date="2020-04" db="EMBL/GenBank/DDBJ databases">
        <title>Perkinsus olseni comparative genomics.</title>
        <authorList>
            <person name="Bogema D.R."/>
        </authorList>
    </citation>
    <scope>NUCLEOTIDE SEQUENCE [LARGE SCALE GENOMIC DNA]</scope>
    <source>
        <strain evidence="2">ATCC PRA-205</strain>
    </source>
</reference>
<dbReference type="Pfam" id="PF00583">
    <property type="entry name" value="Acetyltransf_1"/>
    <property type="match status" value="1"/>
</dbReference>